<sequence length="287" mass="31277">MSHYGIPSGVIAELVTPHTLKGGFCEKSAFQLVDYTRSNGCMGAYVGGPLGGLDSVNAETRISMMRAACTTGQEVIFNVTHVDPDTERALASSAETTVPEYVALSIDRNTWNSEAEAAIERLAAVFGRACHSRILLALNDDGWPSASCFASVCNTKLIHGVIAETNDRTRYEQMIRWARMFGLYDTLFWSGDHLITTLGVRGLSRLISRAACVYPQRAVRSIGGLQNARECAYYRRAASYDLPTAHAVLYKKDVLLSPVPPPAFEVLDEAAIGGIAEQWYLSKTGES</sequence>
<reference evidence="2" key="1">
    <citation type="submission" date="2017-02" db="EMBL/GenBank/DDBJ databases">
        <title>Delving into the versatile metabolic prowess of the omnipresent phylum Bacteroidetes.</title>
        <authorList>
            <person name="Nobu M.K."/>
            <person name="Mei R."/>
            <person name="Narihiro T."/>
            <person name="Kuroda K."/>
            <person name="Liu W.-T."/>
        </authorList>
    </citation>
    <scope>NUCLEOTIDE SEQUENCE</scope>
    <source>
        <strain evidence="2">ADurb.Bin280</strain>
    </source>
</reference>
<protein>
    <submittedName>
        <fullName evidence="2">Uncharacterized protein</fullName>
    </submittedName>
</protein>
<dbReference type="EMBL" id="MWBO01000017">
    <property type="protein sequence ID" value="OQA52924.1"/>
    <property type="molecule type" value="Genomic_DNA"/>
</dbReference>
<dbReference type="Gene3D" id="3.20.20.70">
    <property type="entry name" value="Aldolase class I"/>
    <property type="match status" value="1"/>
</dbReference>
<gene>
    <name evidence="2" type="ORF">BWY43_00295</name>
</gene>
<proteinExistence type="predicted"/>
<organism evidence="2">
    <name type="scientific">candidate division WS2 bacterium ADurb.Bin280</name>
    <dbReference type="NCBI Taxonomy" id="1852829"/>
    <lineage>
        <taxon>Bacteria</taxon>
        <taxon>candidate division WS2</taxon>
    </lineage>
</organism>
<accession>A0A1V5SF38</accession>
<keyword evidence="1" id="KW-0456">Lyase</keyword>
<dbReference type="SUPFAM" id="SSF51569">
    <property type="entry name" value="Aldolase"/>
    <property type="match status" value="1"/>
</dbReference>
<evidence type="ECO:0000256" key="1">
    <source>
        <dbReference type="ARBA" id="ARBA00023239"/>
    </source>
</evidence>
<dbReference type="Proteomes" id="UP000485367">
    <property type="component" value="Unassembled WGS sequence"/>
</dbReference>
<evidence type="ECO:0000313" key="2">
    <source>
        <dbReference type="EMBL" id="OQA52924.1"/>
    </source>
</evidence>
<name>A0A1V5SF38_9BACT</name>
<dbReference type="GO" id="GO:0016829">
    <property type="term" value="F:lyase activity"/>
    <property type="evidence" value="ECO:0007669"/>
    <property type="project" value="UniProtKB-KW"/>
</dbReference>
<comment type="caution">
    <text evidence="2">The sequence shown here is derived from an EMBL/GenBank/DDBJ whole genome shotgun (WGS) entry which is preliminary data.</text>
</comment>
<dbReference type="InterPro" id="IPR002220">
    <property type="entry name" value="DapA-like"/>
</dbReference>
<dbReference type="Pfam" id="PF00701">
    <property type="entry name" value="DHDPS"/>
    <property type="match status" value="1"/>
</dbReference>
<dbReference type="InterPro" id="IPR013785">
    <property type="entry name" value="Aldolase_TIM"/>
</dbReference>
<dbReference type="AlphaFoldDB" id="A0A1V5SF38"/>